<evidence type="ECO:0000259" key="3">
    <source>
        <dbReference type="PROSITE" id="PS51176"/>
    </source>
</evidence>
<dbReference type="AlphaFoldDB" id="A0A316VII4"/>
<evidence type="ECO:0000313" key="4">
    <source>
        <dbReference type="EMBL" id="PWN35315.1"/>
    </source>
</evidence>
<dbReference type="PANTHER" id="PTHR21363">
    <property type="entry name" value="PREPHENATE DEHYDROGENASE"/>
    <property type="match status" value="1"/>
</dbReference>
<dbReference type="InterPro" id="IPR036291">
    <property type="entry name" value="NAD(P)-bd_dom_sf"/>
</dbReference>
<dbReference type="PANTHER" id="PTHR21363:SF0">
    <property type="entry name" value="PREPHENATE DEHYDROGENASE [NADP(+)]"/>
    <property type="match status" value="1"/>
</dbReference>
<feature type="domain" description="Prephenate/arogenate dehydrogenase" evidence="3">
    <location>
        <begin position="18"/>
        <end position="299"/>
    </location>
</feature>
<dbReference type="GO" id="GO:0008977">
    <property type="term" value="F:prephenate dehydrogenase (NAD+) activity"/>
    <property type="evidence" value="ECO:0007669"/>
    <property type="project" value="InterPro"/>
</dbReference>
<dbReference type="InParanoid" id="A0A316VII4"/>
<sequence>MDRKRLKTDGENDEMENIQIGIIGMGDMGRLYASKFAKAGWKHINVCDRPETYAKLQEEFQGSGLTIIPDGHHVSRISDFIIYSVEAALIDAVVAQYGPSTKLGAIVSGQTSVKAPEKLAFDKHLPKDVRIVSCHSLHGPKVDTVGQPLLLIQYRASDEEFEFVQRIFQCFGSSYVFINYEDHDIVTANTQAVTHAAFLTMGTAWRCSQAYPWESGLYPGGIETVKINIMLRIYSAKWHVYAGLALLNPAARKQVSQYADSATALFKLMVGEDEEALTQKVFKARREVFGWADDEEGTGGARTRSTGEEKGKGRERKPILMSDKMLDQFHMAARRASSGNGVDSDAVEAPPPNSHLALLAIVDCWYTLQIDPYAHLDLAATPVFRLWIGVCEYLFRSPARVRAAVRAAIHDHDFRSDDTEFVIAARGWAQAVQFGDFDLYKWRFEQTREFFASRFEEANRMGAEMLKVVLSQSQSN</sequence>
<gene>
    <name evidence="4" type="ORF">FA14DRAFT_40058</name>
</gene>
<dbReference type="RefSeq" id="XP_025355617.1">
    <property type="nucleotide sequence ID" value="XM_025502297.1"/>
</dbReference>
<dbReference type="PIRSF" id="PIRSF036510">
    <property type="entry name" value="PDH_fung"/>
    <property type="match status" value="1"/>
</dbReference>
<feature type="region of interest" description="Disordered" evidence="2">
    <location>
        <begin position="294"/>
        <end position="317"/>
    </location>
</feature>
<dbReference type="InterPro" id="IPR050812">
    <property type="entry name" value="Preph/Arog_dehydrog"/>
</dbReference>
<dbReference type="Gene3D" id="3.40.50.720">
    <property type="entry name" value="NAD(P)-binding Rossmann-like Domain"/>
    <property type="match status" value="1"/>
</dbReference>
<evidence type="ECO:0000256" key="1">
    <source>
        <dbReference type="ARBA" id="ARBA00023002"/>
    </source>
</evidence>
<reference evidence="4 5" key="1">
    <citation type="journal article" date="2018" name="Mol. Biol. Evol.">
        <title>Broad Genomic Sampling Reveals a Smut Pathogenic Ancestry of the Fungal Clade Ustilaginomycotina.</title>
        <authorList>
            <person name="Kijpornyongpan T."/>
            <person name="Mondo S.J."/>
            <person name="Barry K."/>
            <person name="Sandor L."/>
            <person name="Lee J."/>
            <person name="Lipzen A."/>
            <person name="Pangilinan J."/>
            <person name="LaButti K."/>
            <person name="Hainaut M."/>
            <person name="Henrissat B."/>
            <person name="Grigoriev I.V."/>
            <person name="Spatafora J.W."/>
            <person name="Aime M.C."/>
        </authorList>
    </citation>
    <scope>NUCLEOTIDE SEQUENCE [LARGE SCALE GENOMIC DNA]</scope>
    <source>
        <strain evidence="4 5">MCA 3882</strain>
    </source>
</reference>
<dbReference type="Pfam" id="PF03807">
    <property type="entry name" value="F420_oxidored"/>
    <property type="match status" value="1"/>
</dbReference>
<dbReference type="OrthoDB" id="5399569at2759"/>
<dbReference type="GO" id="GO:0004665">
    <property type="term" value="F:prephenate dehydrogenase (NADP+) activity"/>
    <property type="evidence" value="ECO:0007669"/>
    <property type="project" value="InterPro"/>
</dbReference>
<dbReference type="GeneID" id="37024078"/>
<dbReference type="FunCoup" id="A0A316VII4">
    <property type="interactions" value="91"/>
</dbReference>
<dbReference type="FunFam" id="1.10.3660.10:FF:000006">
    <property type="entry name" value="Prephenate dehydrogenase [NADP(+)]"/>
    <property type="match status" value="1"/>
</dbReference>
<dbReference type="InterPro" id="IPR028939">
    <property type="entry name" value="P5C_Rdtase_cat_N"/>
</dbReference>
<dbReference type="GO" id="GO:0006571">
    <property type="term" value="P:tyrosine biosynthetic process"/>
    <property type="evidence" value="ECO:0007669"/>
    <property type="project" value="InterPro"/>
</dbReference>
<feature type="compositionally biased region" description="Basic and acidic residues" evidence="2">
    <location>
        <begin position="305"/>
        <end position="317"/>
    </location>
</feature>
<dbReference type="SUPFAM" id="SSF51735">
    <property type="entry name" value="NAD(P)-binding Rossmann-fold domains"/>
    <property type="match status" value="1"/>
</dbReference>
<dbReference type="InterPro" id="IPR008927">
    <property type="entry name" value="6-PGluconate_DH-like_C_sf"/>
</dbReference>
<keyword evidence="5" id="KW-1185">Reference proteome</keyword>
<keyword evidence="1" id="KW-0560">Oxidoreductase</keyword>
<dbReference type="STRING" id="1280837.A0A316VII4"/>
<dbReference type="InterPro" id="IPR003099">
    <property type="entry name" value="Prephen_DH"/>
</dbReference>
<organism evidence="4 5">
    <name type="scientific">Meira miltonrushii</name>
    <dbReference type="NCBI Taxonomy" id="1280837"/>
    <lineage>
        <taxon>Eukaryota</taxon>
        <taxon>Fungi</taxon>
        <taxon>Dikarya</taxon>
        <taxon>Basidiomycota</taxon>
        <taxon>Ustilaginomycotina</taxon>
        <taxon>Exobasidiomycetes</taxon>
        <taxon>Exobasidiales</taxon>
        <taxon>Brachybasidiaceae</taxon>
        <taxon>Meira</taxon>
    </lineage>
</organism>
<dbReference type="InterPro" id="IPR012385">
    <property type="entry name" value="Prephenate_DH_fun"/>
</dbReference>
<evidence type="ECO:0000313" key="5">
    <source>
        <dbReference type="Proteomes" id="UP000245771"/>
    </source>
</evidence>
<dbReference type="EMBL" id="KZ819603">
    <property type="protein sequence ID" value="PWN35315.1"/>
    <property type="molecule type" value="Genomic_DNA"/>
</dbReference>
<dbReference type="PROSITE" id="PS51176">
    <property type="entry name" value="PDH_ADH"/>
    <property type="match status" value="1"/>
</dbReference>
<proteinExistence type="predicted"/>
<dbReference type="SUPFAM" id="SSF48179">
    <property type="entry name" value="6-phosphogluconate dehydrogenase C-terminal domain-like"/>
    <property type="match status" value="2"/>
</dbReference>
<dbReference type="GO" id="GO:0070403">
    <property type="term" value="F:NAD+ binding"/>
    <property type="evidence" value="ECO:0007669"/>
    <property type="project" value="TreeGrafter"/>
</dbReference>
<dbReference type="Proteomes" id="UP000245771">
    <property type="component" value="Unassembled WGS sequence"/>
</dbReference>
<dbReference type="Gene3D" id="1.10.3660.10">
    <property type="entry name" value="6-phosphogluconate dehydrogenase C-terminal like domain"/>
    <property type="match status" value="2"/>
</dbReference>
<dbReference type="FunFam" id="3.40.50.720:FF:000339">
    <property type="entry name" value="Prephenate dehydrogenase [NADP(+)]"/>
    <property type="match status" value="1"/>
</dbReference>
<evidence type="ECO:0000256" key="2">
    <source>
        <dbReference type="SAM" id="MobiDB-lite"/>
    </source>
</evidence>
<protein>
    <submittedName>
        <fullName evidence="4">Prephenate dehydrogenase</fullName>
    </submittedName>
</protein>
<name>A0A316VII4_9BASI</name>
<accession>A0A316VII4</accession>